<reference evidence="8" key="1">
    <citation type="submission" date="2023-07" db="EMBL/GenBank/DDBJ databases">
        <authorList>
            <consortium name="CYATHOMIX"/>
        </authorList>
    </citation>
    <scope>NUCLEOTIDE SEQUENCE</scope>
    <source>
        <strain evidence="8">N/A</strain>
    </source>
</reference>
<feature type="compositionally biased region" description="Basic and acidic residues" evidence="6">
    <location>
        <begin position="1373"/>
        <end position="1391"/>
    </location>
</feature>
<dbReference type="CDD" id="cd20389">
    <property type="entry name" value="Tudor_ARID4_rpt1"/>
    <property type="match status" value="1"/>
</dbReference>
<evidence type="ECO:0000256" key="3">
    <source>
        <dbReference type="ARBA" id="ARBA00023125"/>
    </source>
</evidence>
<dbReference type="CDD" id="cd16100">
    <property type="entry name" value="ARID"/>
    <property type="match status" value="1"/>
</dbReference>
<feature type="domain" description="ARID" evidence="7">
    <location>
        <begin position="414"/>
        <end position="506"/>
    </location>
</feature>
<dbReference type="InterPro" id="IPR012603">
    <property type="entry name" value="ARID4A/B_PWWP"/>
</dbReference>
<feature type="compositionally biased region" description="Basic residues" evidence="6">
    <location>
        <begin position="138"/>
        <end position="148"/>
    </location>
</feature>
<dbReference type="Proteomes" id="UP001176961">
    <property type="component" value="Unassembled WGS sequence"/>
</dbReference>
<feature type="compositionally biased region" description="Basic and acidic residues" evidence="6">
    <location>
        <begin position="594"/>
        <end position="676"/>
    </location>
</feature>
<comment type="caution">
    <text evidence="8">The sequence shown here is derived from an EMBL/GenBank/DDBJ whole genome shotgun (WGS) entry which is preliminary data.</text>
</comment>
<feature type="compositionally biased region" description="Acidic residues" evidence="6">
    <location>
        <begin position="1283"/>
        <end position="1293"/>
    </location>
</feature>
<feature type="compositionally biased region" description="Acidic residues" evidence="6">
    <location>
        <begin position="197"/>
        <end position="206"/>
    </location>
</feature>
<feature type="compositionally biased region" description="Basic residues" evidence="6">
    <location>
        <begin position="1247"/>
        <end position="1256"/>
    </location>
</feature>
<keyword evidence="4" id="KW-0804">Transcription</keyword>
<feature type="compositionally biased region" description="Basic and acidic residues" evidence="6">
    <location>
        <begin position="741"/>
        <end position="761"/>
    </location>
</feature>
<feature type="compositionally biased region" description="Acidic residues" evidence="6">
    <location>
        <begin position="179"/>
        <end position="188"/>
    </location>
</feature>
<feature type="compositionally biased region" description="Basic and acidic residues" evidence="6">
    <location>
        <begin position="551"/>
        <end position="583"/>
    </location>
</feature>
<keyword evidence="9" id="KW-1185">Reference proteome</keyword>
<feature type="compositionally biased region" description="Basic and acidic residues" evidence="6">
    <location>
        <begin position="685"/>
        <end position="723"/>
    </location>
</feature>
<dbReference type="GO" id="GO:0005634">
    <property type="term" value="C:nucleus"/>
    <property type="evidence" value="ECO:0007669"/>
    <property type="project" value="TreeGrafter"/>
</dbReference>
<keyword evidence="1" id="KW-0156">Chromatin regulator</keyword>
<dbReference type="Gene3D" id="1.10.150.60">
    <property type="entry name" value="ARID DNA-binding domain"/>
    <property type="match status" value="1"/>
</dbReference>
<evidence type="ECO:0000313" key="9">
    <source>
        <dbReference type="Proteomes" id="UP001176961"/>
    </source>
</evidence>
<dbReference type="EMBL" id="CATQJL010000001">
    <property type="protein sequence ID" value="CAJ0592151.1"/>
    <property type="molecule type" value="Genomic_DNA"/>
</dbReference>
<feature type="compositionally biased region" description="Basic and acidic residues" evidence="6">
    <location>
        <begin position="1220"/>
        <end position="1229"/>
    </location>
</feature>
<dbReference type="PROSITE" id="PS51011">
    <property type="entry name" value="ARID"/>
    <property type="match status" value="1"/>
</dbReference>
<dbReference type="GO" id="GO:0006357">
    <property type="term" value="P:regulation of transcription by RNA polymerase II"/>
    <property type="evidence" value="ECO:0007669"/>
    <property type="project" value="TreeGrafter"/>
</dbReference>
<accession>A0AA36DQU3</accession>
<dbReference type="Gene3D" id="2.30.30.140">
    <property type="match status" value="3"/>
</dbReference>
<feature type="region of interest" description="Disordered" evidence="6">
    <location>
        <begin position="529"/>
        <end position="761"/>
    </location>
</feature>
<dbReference type="Pfam" id="PF01388">
    <property type="entry name" value="ARID"/>
    <property type="match status" value="1"/>
</dbReference>
<evidence type="ECO:0000256" key="5">
    <source>
        <dbReference type="ARBA" id="ARBA00023242"/>
    </source>
</evidence>
<name>A0AA36DQU3_CYLNA</name>
<evidence type="ECO:0000256" key="4">
    <source>
        <dbReference type="ARBA" id="ARBA00023163"/>
    </source>
</evidence>
<feature type="region of interest" description="Disordered" evidence="6">
    <location>
        <begin position="363"/>
        <end position="415"/>
    </location>
</feature>
<dbReference type="SUPFAM" id="SSF54160">
    <property type="entry name" value="Chromo domain-like"/>
    <property type="match status" value="1"/>
</dbReference>
<dbReference type="SMART" id="SM00501">
    <property type="entry name" value="BRIGHT"/>
    <property type="match status" value="1"/>
</dbReference>
<evidence type="ECO:0000313" key="8">
    <source>
        <dbReference type="EMBL" id="CAJ0592151.1"/>
    </source>
</evidence>
<feature type="region of interest" description="Disordered" evidence="6">
    <location>
        <begin position="1098"/>
        <end position="1122"/>
    </location>
</feature>
<feature type="compositionally biased region" description="Low complexity" evidence="6">
    <location>
        <begin position="584"/>
        <end position="593"/>
    </location>
</feature>
<feature type="region of interest" description="Disordered" evidence="6">
    <location>
        <begin position="111"/>
        <end position="235"/>
    </location>
</feature>
<organism evidence="8 9">
    <name type="scientific">Cylicocyclus nassatus</name>
    <name type="common">Nematode worm</name>
    <dbReference type="NCBI Taxonomy" id="53992"/>
    <lineage>
        <taxon>Eukaryota</taxon>
        <taxon>Metazoa</taxon>
        <taxon>Ecdysozoa</taxon>
        <taxon>Nematoda</taxon>
        <taxon>Chromadorea</taxon>
        <taxon>Rhabditida</taxon>
        <taxon>Rhabditina</taxon>
        <taxon>Rhabditomorpha</taxon>
        <taxon>Strongyloidea</taxon>
        <taxon>Strongylidae</taxon>
        <taxon>Cylicocyclus</taxon>
    </lineage>
</organism>
<evidence type="ECO:0000256" key="2">
    <source>
        <dbReference type="ARBA" id="ARBA00023015"/>
    </source>
</evidence>
<protein>
    <recommendedName>
        <fullName evidence="7">ARID domain-containing protein</fullName>
    </recommendedName>
</protein>
<dbReference type="CDD" id="cd20390">
    <property type="entry name" value="Tudor_ARID4_rpt2"/>
    <property type="match status" value="1"/>
</dbReference>
<dbReference type="Pfam" id="PF08169">
    <property type="entry name" value="RBB1NT"/>
    <property type="match status" value="1"/>
</dbReference>
<dbReference type="SMART" id="SM01014">
    <property type="entry name" value="ARID"/>
    <property type="match status" value="1"/>
</dbReference>
<dbReference type="PANTHER" id="PTHR13964:SF27">
    <property type="entry name" value="HAT-TRICK, ISOFORM D"/>
    <property type="match status" value="1"/>
</dbReference>
<evidence type="ECO:0000256" key="6">
    <source>
        <dbReference type="SAM" id="MobiDB-lite"/>
    </source>
</evidence>
<dbReference type="SUPFAM" id="SSF46774">
    <property type="entry name" value="ARID-like"/>
    <property type="match status" value="1"/>
</dbReference>
<gene>
    <name evidence="8" type="ORF">CYNAS_LOCUS4134</name>
</gene>
<sequence length="1391" mass="156945">MQSDDPAFLPPGTEVSAKFKGAFCEAKIKKLCKSVKCKVALKESPFGTIVVEEHLIRGTLEVNQIVDVAQGKHHVKGVIQHIKDCSTYHVVFNDGDEKVLRRTQMCLKGGRHFDSESNLDQMPLYNPEQFCAPPKLQAKTKKIKKIKRRREEESEDDEVKKRKKRAAASAASVAIGEMDQGDTEESGDGDMSSSSEESSDAEVEPDKEEKKKKEKEQEKKEESPRKAQQNQKSEAEQLEELRVKLRAGSVVCVYDDAQHRGKWYPAVVVALKVYRDLTTKGKNLGKNEIPVRSFQNGKYFAASLANLVLLDDQPISKKALDAMSNPQRTAVDRANAFNSKGTLPNNWIAKEIYADTSIPRKKEPVKADTSIKTAKKDDKAETSKKEDDAKKKKAEKKVESSSETSESSGEEEYGEERDLFVAQLYKFQEERGTPINRAPILGGKDIDLYRFYRVVQDYGGCKRVTTNQLWKKVLIKLHLSGCPGATPVTVRKAYIRYLAHFNSFYKRLGWSLDELSITSTINSPRERRLIRNAELMNQQKPVKRRKSSAAEAKEKTTKRGKADGRESKETSRDPDGSSQRERSTCSPSTSTSSEKPKKLEKEEDEKKAERKQKDEDVKEKKEKKEKAKEREKEEKAKDKETKSKIKKEEEVKEMEEKRGEKLIEKIKEEEKTEVEHKHKSSPSKAEQEADARAERSERRDSEREKNAAAVDKDGVHTEKRDHDISDEDGDGKKRKERKKLAKADKKDASDPAKSRDPDEGYRPANIVSRFYLGQKVRAHHHGRWYDARVVTVDQPSVKEMAEIMEMADEEGIGLSSQAIARLRVVLSTTRCFVHYLGWNSRYDESITLNKIRLSEKDDQTSMDAITREMGDRIPRSRLDFLLRWSNSTDGVESLTRDDDEVPTHLFSMGGYRPRRVSISQYEQLTAAAAEGLKRESSKSAGMPLKVSTQRAKTPLAGPSRIEHSMISPSNIGISPPLRSPPRGHDATHHGTPRVGSPPSVIQVKRARTTVSVTPGVKEGVIAAAVPSSSPGLPTTIYIAAQHPHEKVIVTPPQKIVSPKPSIPEEVSGKFEFSAHDSKQYSALLILKISVRDSVALTCHEPPPKERKRPSRASSAKEKTPMDDAADVGVVVSAFCDFDLVAKSPLYGKLAGRRGSETLAASDEHLRKTVDKVTHSCRHVEVKKEQTEMKVESEVVVVSQQVVHQEESDAEPSGSVTPMRTDGEDNDKWSTSDNQSAGGRIMSPGRGRGNKRKRAPYNRHSVMVVDRKYMRQKTSSKEDRNDDSYGEEEEEEEPSVARDTFISMKNKTLRIMEQEHSLDNFDLLGLPPLGDLSQLNEDAIEMLEKRLNDLREIYHNSRAELLMMERKRRKKAEKRKERERALREASAMEKSQ</sequence>
<proteinExistence type="predicted"/>
<dbReference type="InterPro" id="IPR051232">
    <property type="entry name" value="ARID/SWI1_ChromRemod"/>
</dbReference>
<keyword evidence="5" id="KW-0539">Nucleus</keyword>
<dbReference type="PANTHER" id="PTHR13964">
    <property type="entry name" value="RBP-RELATED"/>
    <property type="match status" value="1"/>
</dbReference>
<dbReference type="InterPro" id="IPR036431">
    <property type="entry name" value="ARID_dom_sf"/>
</dbReference>
<dbReference type="InterPro" id="IPR016197">
    <property type="entry name" value="Chromo-like_dom_sf"/>
</dbReference>
<dbReference type="InterPro" id="IPR001606">
    <property type="entry name" value="ARID_dom"/>
</dbReference>
<feature type="compositionally biased region" description="Basic and acidic residues" evidence="6">
    <location>
        <begin position="374"/>
        <end position="400"/>
    </location>
</feature>
<feature type="region of interest" description="Disordered" evidence="6">
    <location>
        <begin position="948"/>
        <end position="998"/>
    </location>
</feature>
<keyword evidence="2" id="KW-0805">Transcription regulation</keyword>
<feature type="compositionally biased region" description="Basic and acidic residues" evidence="6">
    <location>
        <begin position="207"/>
        <end position="225"/>
    </location>
</feature>
<keyword evidence="3" id="KW-0238">DNA-binding</keyword>
<feature type="compositionally biased region" description="Basic and acidic residues" evidence="6">
    <location>
        <begin position="1264"/>
        <end position="1282"/>
    </location>
</feature>
<dbReference type="GO" id="GO:0000976">
    <property type="term" value="F:transcription cis-regulatory region binding"/>
    <property type="evidence" value="ECO:0007669"/>
    <property type="project" value="TreeGrafter"/>
</dbReference>
<evidence type="ECO:0000256" key="1">
    <source>
        <dbReference type="ARBA" id="ARBA00022853"/>
    </source>
</evidence>
<evidence type="ECO:0000259" key="7">
    <source>
        <dbReference type="PROSITE" id="PS51011"/>
    </source>
</evidence>
<feature type="region of interest" description="Disordered" evidence="6">
    <location>
        <begin position="1202"/>
        <end position="1298"/>
    </location>
</feature>
<feature type="region of interest" description="Disordered" evidence="6">
    <location>
        <begin position="1365"/>
        <end position="1391"/>
    </location>
</feature>
<dbReference type="GO" id="GO:0006325">
    <property type="term" value="P:chromatin organization"/>
    <property type="evidence" value="ECO:0007669"/>
    <property type="project" value="UniProtKB-KW"/>
</dbReference>